<feature type="transmembrane region" description="Helical" evidence="2">
    <location>
        <begin position="114"/>
        <end position="133"/>
    </location>
</feature>
<evidence type="ECO:0000313" key="3">
    <source>
        <dbReference type="EMBL" id="MFC3861597.1"/>
    </source>
</evidence>
<feature type="transmembrane region" description="Helical" evidence="2">
    <location>
        <begin position="153"/>
        <end position="174"/>
    </location>
</feature>
<organism evidence="3 4">
    <name type="scientific">Deinococcus antarcticus</name>
    <dbReference type="NCBI Taxonomy" id="1298767"/>
    <lineage>
        <taxon>Bacteria</taxon>
        <taxon>Thermotogati</taxon>
        <taxon>Deinococcota</taxon>
        <taxon>Deinococci</taxon>
        <taxon>Deinococcales</taxon>
        <taxon>Deinococcaceae</taxon>
        <taxon>Deinococcus</taxon>
    </lineage>
</organism>
<feature type="transmembrane region" description="Helical" evidence="2">
    <location>
        <begin position="20"/>
        <end position="40"/>
    </location>
</feature>
<proteinExistence type="predicted"/>
<feature type="transmembrane region" description="Helical" evidence="2">
    <location>
        <begin position="52"/>
        <end position="83"/>
    </location>
</feature>
<protein>
    <submittedName>
        <fullName evidence="3">Uncharacterized protein</fullName>
    </submittedName>
</protein>
<feature type="region of interest" description="Disordered" evidence="1">
    <location>
        <begin position="240"/>
        <end position="277"/>
    </location>
</feature>
<reference evidence="4" key="1">
    <citation type="journal article" date="2019" name="Int. J. Syst. Evol. Microbiol.">
        <title>The Global Catalogue of Microorganisms (GCM) 10K type strain sequencing project: providing services to taxonomists for standard genome sequencing and annotation.</title>
        <authorList>
            <consortium name="The Broad Institute Genomics Platform"/>
            <consortium name="The Broad Institute Genome Sequencing Center for Infectious Disease"/>
            <person name="Wu L."/>
            <person name="Ma J."/>
        </authorList>
    </citation>
    <scope>NUCLEOTIDE SEQUENCE [LARGE SCALE GENOMIC DNA]</scope>
    <source>
        <strain evidence="4">CCTCC AB 2013263</strain>
    </source>
</reference>
<name>A0ABV8AAT4_9DEIO</name>
<evidence type="ECO:0000256" key="2">
    <source>
        <dbReference type="SAM" id="Phobius"/>
    </source>
</evidence>
<gene>
    <name evidence="3" type="ORF">ACFOPQ_12590</name>
</gene>
<keyword evidence="4" id="KW-1185">Reference proteome</keyword>
<dbReference type="Proteomes" id="UP001595748">
    <property type="component" value="Unassembled WGS sequence"/>
</dbReference>
<sequence>MTAASPPASPRPARNYSGLWTFLRLLGGWLTVAALAYLLWMPGEEFGWLKMMFNWVLLTLVADEFAGWFGYMGLALGVLPFLYAGTPEQWFVIFPLIGGALFALLIMKHAGGPFVLPFGAVLFAGAILGAARFGVKLDPSLKLPLSRSFQEAAILPMLGVVTFSFLRQLISMIVRGTRHRREVKAARTVTIPPVTSAAPPSSPAVPVVPPVAEKTLTEVTVISAQPEVNVEGQAITAGVPDPKATMIDMDLDQPPKTEEPCTESAGVQGATGSRLNP</sequence>
<keyword evidence="2" id="KW-1133">Transmembrane helix</keyword>
<feature type="non-terminal residue" evidence="3">
    <location>
        <position position="277"/>
    </location>
</feature>
<feature type="transmembrane region" description="Helical" evidence="2">
    <location>
        <begin position="89"/>
        <end position="107"/>
    </location>
</feature>
<dbReference type="RefSeq" id="WP_380078655.1">
    <property type="nucleotide sequence ID" value="NZ_JBHRZF010000150.1"/>
</dbReference>
<keyword evidence="2" id="KW-0812">Transmembrane</keyword>
<evidence type="ECO:0000256" key="1">
    <source>
        <dbReference type="SAM" id="MobiDB-lite"/>
    </source>
</evidence>
<comment type="caution">
    <text evidence="3">The sequence shown here is derived from an EMBL/GenBank/DDBJ whole genome shotgun (WGS) entry which is preliminary data.</text>
</comment>
<keyword evidence="2" id="KW-0472">Membrane</keyword>
<evidence type="ECO:0000313" key="4">
    <source>
        <dbReference type="Proteomes" id="UP001595748"/>
    </source>
</evidence>
<dbReference type="EMBL" id="JBHRZF010000150">
    <property type="protein sequence ID" value="MFC3861597.1"/>
    <property type="molecule type" value="Genomic_DNA"/>
</dbReference>
<accession>A0ABV8AAT4</accession>